<dbReference type="InterPro" id="IPR027417">
    <property type="entry name" value="P-loop_NTPase"/>
</dbReference>
<evidence type="ECO:0000256" key="4">
    <source>
        <dbReference type="ARBA" id="ARBA00022741"/>
    </source>
</evidence>
<dbReference type="SMART" id="SM00382">
    <property type="entry name" value="AAA"/>
    <property type="match status" value="1"/>
</dbReference>
<evidence type="ECO:0000313" key="9">
    <source>
        <dbReference type="Proteomes" id="UP000001823"/>
    </source>
</evidence>
<dbReference type="PaxDb" id="195103-CPF_2349"/>
<dbReference type="InterPro" id="IPR003593">
    <property type="entry name" value="AAA+_ATPase"/>
</dbReference>
<evidence type="ECO:0000256" key="6">
    <source>
        <dbReference type="ARBA" id="ARBA00023136"/>
    </source>
</evidence>
<feature type="domain" description="ABC transporter" evidence="7">
    <location>
        <begin position="2"/>
        <end position="239"/>
    </location>
</feature>
<dbReference type="InterPro" id="IPR003439">
    <property type="entry name" value="ABC_transporter-like_ATP-bd"/>
</dbReference>
<dbReference type="eggNOG" id="COG1126">
    <property type="taxonomic scope" value="Bacteria"/>
</dbReference>
<keyword evidence="6" id="KW-0472">Membrane</keyword>
<evidence type="ECO:0000256" key="3">
    <source>
        <dbReference type="ARBA" id="ARBA00022475"/>
    </source>
</evidence>
<dbReference type="PIRSF" id="PIRSF039085">
    <property type="entry name" value="ABC_ATPase_HisP"/>
    <property type="match status" value="1"/>
</dbReference>
<dbReference type="Proteomes" id="UP000001823">
    <property type="component" value="Chromosome"/>
</dbReference>
<dbReference type="KEGG" id="cpf:CPF_2349"/>
<keyword evidence="9" id="KW-1185">Reference proteome</keyword>
<keyword evidence="3" id="KW-1003">Cell membrane</keyword>
<organism evidence="8 9">
    <name type="scientific">Clostridium perfringens (strain ATCC 13124 / DSM 756 / JCM 1290 / NCIMB 6125 / NCTC 8237 / Type A)</name>
    <dbReference type="NCBI Taxonomy" id="195103"/>
    <lineage>
        <taxon>Bacteria</taxon>
        <taxon>Bacillati</taxon>
        <taxon>Bacillota</taxon>
        <taxon>Clostridia</taxon>
        <taxon>Eubacteriales</taxon>
        <taxon>Clostridiaceae</taxon>
        <taxon>Clostridium</taxon>
    </lineage>
</organism>
<dbReference type="PROSITE" id="PS50893">
    <property type="entry name" value="ABC_TRANSPORTER_2"/>
    <property type="match status" value="1"/>
</dbReference>
<keyword evidence="4" id="KW-0547">Nucleotide-binding</keyword>
<dbReference type="GO" id="GO:0005886">
    <property type="term" value="C:plasma membrane"/>
    <property type="evidence" value="ECO:0007669"/>
    <property type="project" value="UniProtKB-SubCell"/>
</dbReference>
<dbReference type="PANTHER" id="PTHR43166:SF35">
    <property type="entry name" value="L-CYSTINE IMPORT ATP-BINDING PROTEIN TCYN"/>
    <property type="match status" value="1"/>
</dbReference>
<dbReference type="Gene3D" id="3.40.50.300">
    <property type="entry name" value="P-loop containing nucleotide triphosphate hydrolases"/>
    <property type="match status" value="1"/>
</dbReference>
<accession>A0A0H2YRJ1</accession>
<dbReference type="CDD" id="cd03262">
    <property type="entry name" value="ABC_HisP_GlnQ"/>
    <property type="match status" value="1"/>
</dbReference>
<evidence type="ECO:0000259" key="7">
    <source>
        <dbReference type="PROSITE" id="PS50893"/>
    </source>
</evidence>
<dbReference type="GO" id="GO:0016887">
    <property type="term" value="F:ATP hydrolysis activity"/>
    <property type="evidence" value="ECO:0007669"/>
    <property type="project" value="InterPro"/>
</dbReference>
<dbReference type="GO" id="GO:0015424">
    <property type="term" value="F:ABC-type amino acid transporter activity"/>
    <property type="evidence" value="ECO:0007669"/>
    <property type="project" value="InterPro"/>
</dbReference>
<dbReference type="Pfam" id="PF00005">
    <property type="entry name" value="ABC_tran"/>
    <property type="match status" value="1"/>
</dbReference>
<evidence type="ECO:0000256" key="5">
    <source>
        <dbReference type="ARBA" id="ARBA00022840"/>
    </source>
</evidence>
<dbReference type="RefSeq" id="WP_003451387.1">
    <property type="nucleotide sequence ID" value="NC_008261.1"/>
</dbReference>
<dbReference type="AlphaFoldDB" id="A0A0H2YRJ1"/>
<protein>
    <submittedName>
        <fullName evidence="8">Amino acid ABC transporter, ATP-binding protein</fullName>
    </submittedName>
</protein>
<dbReference type="GO" id="GO:0005524">
    <property type="term" value="F:ATP binding"/>
    <property type="evidence" value="ECO:0007669"/>
    <property type="project" value="UniProtKB-KW"/>
</dbReference>
<gene>
    <name evidence="8" type="ordered locus">CPF_2349</name>
</gene>
<comment type="subcellular location">
    <subcellularLocation>
        <location evidence="1">Cell membrane</location>
        <topology evidence="1">Peripheral membrane protein</topology>
    </subcellularLocation>
</comment>
<dbReference type="InterPro" id="IPR050086">
    <property type="entry name" value="MetN_ABC_transporter-like"/>
</dbReference>
<name>A0A0H2YRJ1_CLOP1</name>
<dbReference type="HOGENOM" id="CLU_000604_1_22_9"/>
<dbReference type="SUPFAM" id="SSF52540">
    <property type="entry name" value="P-loop containing nucleoside triphosphate hydrolases"/>
    <property type="match status" value="1"/>
</dbReference>
<evidence type="ECO:0000313" key="8">
    <source>
        <dbReference type="EMBL" id="ABG83279.1"/>
    </source>
</evidence>
<evidence type="ECO:0000256" key="2">
    <source>
        <dbReference type="ARBA" id="ARBA00022448"/>
    </source>
</evidence>
<dbReference type="STRING" id="195103.CPF_2349"/>
<sequence length="245" mass="27627">MIKVKNLKKSYKNLEVLKDVNMEVKQGEVVVIIGPSGSGKSTFLRCLNYLESPDKGEIQVGHVKVNAEKISKKEINDLRKQSAMVFQHYNLFNNKTVLQNVTEALIVVEKMDKKKAEEIALENLKKVGMVDKKDNYPNTLSGGQKQRVSIARAMAINPNVTLFDEPTSALDPELVAEVLAVIKDLAKEHKTMIIVTHEMSFARDVADRVVFMDGGIVLEEGTPEEIFKNPKNERTKQFLERFIVN</sequence>
<dbReference type="EMBL" id="CP000246">
    <property type="protein sequence ID" value="ABG83279.1"/>
    <property type="molecule type" value="Genomic_DNA"/>
</dbReference>
<dbReference type="PROSITE" id="PS00211">
    <property type="entry name" value="ABC_TRANSPORTER_1"/>
    <property type="match status" value="1"/>
</dbReference>
<dbReference type="InterPro" id="IPR030679">
    <property type="entry name" value="ABC_ATPase_HisP-typ"/>
</dbReference>
<keyword evidence="2" id="KW-0813">Transport</keyword>
<reference evidence="8 9" key="1">
    <citation type="journal article" date="2006" name="Genome Res.">
        <title>Skewed genomic variability in strains of the toxigenic bacterial pathogen, Clostridium perfringens.</title>
        <authorList>
            <person name="Myers G.S."/>
            <person name="Rasko D.A."/>
            <person name="Cheung J.K."/>
            <person name="Ravel J."/>
            <person name="Seshadri R."/>
            <person name="Deboy R.T."/>
            <person name="Ren Q."/>
            <person name="Varga J."/>
            <person name="Awad M.M."/>
            <person name="Brinkac L.M."/>
            <person name="Daugherty S.C."/>
            <person name="Haft D.H."/>
            <person name="Dodson R.J."/>
            <person name="Madupu R."/>
            <person name="Nelson W.C."/>
            <person name="Rosovitz M.J."/>
            <person name="Sullivan S.A."/>
            <person name="Khouri H."/>
            <person name="Dimitrov G.I."/>
            <person name="Watkins K.L."/>
            <person name="Mulligan S."/>
            <person name="Benton J."/>
            <person name="Radune D."/>
            <person name="Fisher D.J."/>
            <person name="Atkins H.S."/>
            <person name="Hiscox T."/>
            <person name="Jost B.H."/>
            <person name="Billington S.J."/>
            <person name="Songer J.G."/>
            <person name="McClane B.A."/>
            <person name="Titball R.W."/>
            <person name="Rood J.I."/>
            <person name="Melville S.B."/>
            <person name="Paulsen I.T."/>
        </authorList>
    </citation>
    <scope>NUCLEOTIDE SEQUENCE [LARGE SCALE GENOMIC DNA]</scope>
    <source>
        <strain evidence="9">ATCC 13124 / DSM 756 / JCM 1290 / NCIMB 6125 / NCTC 8237 / S 107 / Type A</strain>
    </source>
</reference>
<dbReference type="PANTHER" id="PTHR43166">
    <property type="entry name" value="AMINO ACID IMPORT ATP-BINDING PROTEIN"/>
    <property type="match status" value="1"/>
</dbReference>
<dbReference type="InterPro" id="IPR017871">
    <property type="entry name" value="ABC_transporter-like_CS"/>
</dbReference>
<evidence type="ECO:0000256" key="1">
    <source>
        <dbReference type="ARBA" id="ARBA00004202"/>
    </source>
</evidence>
<proteinExistence type="predicted"/>
<dbReference type="FunFam" id="3.40.50.300:FF:000020">
    <property type="entry name" value="Amino acid ABC transporter ATP-binding component"/>
    <property type="match status" value="1"/>
</dbReference>
<keyword evidence="5 8" id="KW-0067">ATP-binding</keyword>